<keyword evidence="2" id="KW-1185">Reference proteome</keyword>
<dbReference type="EMBL" id="FNVA01000005">
    <property type="protein sequence ID" value="SEG46584.1"/>
    <property type="molecule type" value="Genomic_DNA"/>
</dbReference>
<sequence length="414" mass="45693">MADLSHYGDTVLIESLSDSSKAKKLTRLALEPGETDKKCSERWLQRLIMTHPGLLPISQVEPVFESMVPICMELPIRDRFVDNVFVTPNGHIAIVECKLWRNAEARRNVIAQVIEYASELSKLSYEEFESAVRRAEPVQDDTPAGASTLFEMVTEGEGVDEAAFHDAVTETLRRGRILIIILGDGIRQGLETMAGFLQQHAGLHFTLCLVELALFELPNSNGAIIAQPRIVGRTTNIERGIVVLDDSRISIKPLPTKPGVVAQPSSISSESFYESLDAAAPGASAGLQALLADLDILGVKPDFKAKTLTLRWTTDRVNWNLGTFHNDGALWMDYHSQQARNLNLIEESRAYLQRLAEITPTATVAQAASGKGWGLHRVGVGPLKIVNFLTDVGRKKWVVAIESFQRDVDKAYPQ</sequence>
<reference evidence="1 2" key="1">
    <citation type="submission" date="2016-10" db="EMBL/GenBank/DDBJ databases">
        <authorList>
            <person name="de Groot N.N."/>
        </authorList>
    </citation>
    <scope>NUCLEOTIDE SEQUENCE [LARGE SCALE GENOMIC DNA]</scope>
    <source>
        <strain evidence="1 2">DSM 22489</strain>
    </source>
</reference>
<proteinExistence type="predicted"/>
<gene>
    <name evidence="1" type="ORF">SAMN05421819_3081</name>
</gene>
<protein>
    <submittedName>
        <fullName evidence="1">Uncharacterized protein</fullName>
    </submittedName>
</protein>
<organism evidence="1 2">
    <name type="scientific">Bryocella elongata</name>
    <dbReference type="NCBI Taxonomy" id="863522"/>
    <lineage>
        <taxon>Bacteria</taxon>
        <taxon>Pseudomonadati</taxon>
        <taxon>Acidobacteriota</taxon>
        <taxon>Terriglobia</taxon>
        <taxon>Terriglobales</taxon>
        <taxon>Acidobacteriaceae</taxon>
        <taxon>Bryocella</taxon>
    </lineage>
</organism>
<accession>A0A1H6AEJ0</accession>
<evidence type="ECO:0000313" key="1">
    <source>
        <dbReference type="EMBL" id="SEG46584.1"/>
    </source>
</evidence>
<evidence type="ECO:0000313" key="2">
    <source>
        <dbReference type="Proteomes" id="UP000236728"/>
    </source>
</evidence>
<dbReference type="InterPro" id="IPR011856">
    <property type="entry name" value="tRNA_endonuc-like_dom_sf"/>
</dbReference>
<name>A0A1H6AEJ0_9BACT</name>
<dbReference type="RefSeq" id="WP_103933946.1">
    <property type="nucleotide sequence ID" value="NZ_FNVA01000005.1"/>
</dbReference>
<dbReference type="GO" id="GO:0003676">
    <property type="term" value="F:nucleic acid binding"/>
    <property type="evidence" value="ECO:0007669"/>
    <property type="project" value="InterPro"/>
</dbReference>
<dbReference type="AlphaFoldDB" id="A0A1H6AEJ0"/>
<dbReference type="Gene3D" id="3.40.1350.10">
    <property type="match status" value="1"/>
</dbReference>
<dbReference type="OrthoDB" id="570199at2"/>
<dbReference type="Proteomes" id="UP000236728">
    <property type="component" value="Unassembled WGS sequence"/>
</dbReference>